<sequence length="98" mass="11280">MEAAARKNKYKVLMVNSSYETESEIQAIESLREHGCQNIILHSDFSDDETLVKLVEEVPGLVIINRFIKDAANRCVWLDNEMGVELQQNIFLKKAIQR</sequence>
<accession>A0ABU3SVZ5</accession>
<comment type="caution">
    <text evidence="2">The sequence shown here is derived from an EMBL/GenBank/DDBJ whole genome shotgun (WGS) entry which is preliminary data.</text>
</comment>
<evidence type="ECO:0000259" key="1">
    <source>
        <dbReference type="Pfam" id="PF00532"/>
    </source>
</evidence>
<proteinExistence type="predicted"/>
<keyword evidence="3" id="KW-1185">Reference proteome</keyword>
<feature type="domain" description="Periplasmic binding protein/LacI sugar binding" evidence="1">
    <location>
        <begin position="1"/>
        <end position="88"/>
    </location>
</feature>
<dbReference type="Gene3D" id="3.40.50.2300">
    <property type="match status" value="1"/>
</dbReference>
<evidence type="ECO:0000313" key="3">
    <source>
        <dbReference type="Proteomes" id="UP001247805"/>
    </source>
</evidence>
<protein>
    <recommendedName>
        <fullName evidence="1">Periplasmic binding protein/LacI sugar binding domain-containing protein</fullName>
    </recommendedName>
</protein>
<dbReference type="EMBL" id="JAWDIO010000002">
    <property type="protein sequence ID" value="MDU0354194.1"/>
    <property type="molecule type" value="Genomic_DNA"/>
</dbReference>
<dbReference type="InterPro" id="IPR001761">
    <property type="entry name" value="Peripla_BP/Lac1_sug-bd_dom"/>
</dbReference>
<dbReference type="Pfam" id="PF00532">
    <property type="entry name" value="Peripla_BP_1"/>
    <property type="match status" value="1"/>
</dbReference>
<gene>
    <name evidence="2" type="ORF">RS130_09840</name>
</gene>
<dbReference type="SUPFAM" id="SSF53822">
    <property type="entry name" value="Periplasmic binding protein-like I"/>
    <property type="match status" value="1"/>
</dbReference>
<name>A0ABU3SVZ5_9ALTE</name>
<dbReference type="Proteomes" id="UP001247805">
    <property type="component" value="Unassembled WGS sequence"/>
</dbReference>
<dbReference type="InterPro" id="IPR028082">
    <property type="entry name" value="Peripla_BP_I"/>
</dbReference>
<reference evidence="2 3" key="1">
    <citation type="submission" date="2023-10" db="EMBL/GenBank/DDBJ databases">
        <title>Glaciecola aquimarina strain GGW-M5 nov., isolated from a coastal seawater.</title>
        <authorList>
            <person name="Bayburt H."/>
            <person name="Kim J.M."/>
            <person name="Choi B.J."/>
            <person name="Jeon C.O."/>
        </authorList>
    </citation>
    <scope>NUCLEOTIDE SEQUENCE [LARGE SCALE GENOMIC DNA]</scope>
    <source>
        <strain evidence="2 3">KCTC 32108</strain>
    </source>
</reference>
<organism evidence="2 3">
    <name type="scientific">Paraglaciecola aquimarina</name>
    <dbReference type="NCBI Taxonomy" id="1235557"/>
    <lineage>
        <taxon>Bacteria</taxon>
        <taxon>Pseudomonadati</taxon>
        <taxon>Pseudomonadota</taxon>
        <taxon>Gammaproteobacteria</taxon>
        <taxon>Alteromonadales</taxon>
        <taxon>Alteromonadaceae</taxon>
        <taxon>Paraglaciecola</taxon>
    </lineage>
</organism>
<evidence type="ECO:0000313" key="2">
    <source>
        <dbReference type="EMBL" id="MDU0354194.1"/>
    </source>
</evidence>